<dbReference type="Pfam" id="PF08542">
    <property type="entry name" value="Rep_fac_C"/>
    <property type="match status" value="1"/>
</dbReference>
<protein>
    <recommendedName>
        <fullName evidence="5">Replication factor C subunit 2</fullName>
    </recommendedName>
</protein>
<evidence type="ECO:0000313" key="7">
    <source>
        <dbReference type="EMBL" id="KAG9510812.1"/>
    </source>
</evidence>
<evidence type="ECO:0000313" key="8">
    <source>
        <dbReference type="Proteomes" id="UP000825002"/>
    </source>
</evidence>
<dbReference type="InterPro" id="IPR008921">
    <property type="entry name" value="DNA_pol3_clamp-load_cplx_C"/>
</dbReference>
<dbReference type="SUPFAM" id="SSF48019">
    <property type="entry name" value="post-AAA+ oligomerization domain-like"/>
    <property type="match status" value="1"/>
</dbReference>
<accession>A0ABQ7SBQ3</accession>
<dbReference type="SUPFAM" id="SSF52540">
    <property type="entry name" value="P-loop containing nucleoside triphosphate hydrolases"/>
    <property type="match status" value="1"/>
</dbReference>
<reference evidence="7 8" key="1">
    <citation type="submission" date="2020-10" db="EMBL/GenBank/DDBJ databases">
        <authorList>
            <person name="Klimov P.B."/>
            <person name="Dyachkov S.M."/>
            <person name="Chetverikov P.E."/>
        </authorList>
    </citation>
    <scope>NUCLEOTIDE SEQUENCE [LARGE SCALE GENOMIC DNA]</scope>
    <source>
        <strain evidence="7">BMOC 18-1129-001#AD2665</strain>
        <tissue evidence="7">Entire mites</tissue>
    </source>
</reference>
<dbReference type="InterPro" id="IPR003959">
    <property type="entry name" value="ATPase_AAA_core"/>
</dbReference>
<dbReference type="InterPro" id="IPR013748">
    <property type="entry name" value="Rep_factorC_C"/>
</dbReference>
<dbReference type="NCBIfam" id="NF001679">
    <property type="entry name" value="PRK00440.1"/>
    <property type="match status" value="1"/>
</dbReference>
<organism evidence="7 8">
    <name type="scientific">Fragariocoptes setiger</name>
    <dbReference type="NCBI Taxonomy" id="1670756"/>
    <lineage>
        <taxon>Eukaryota</taxon>
        <taxon>Metazoa</taxon>
        <taxon>Ecdysozoa</taxon>
        <taxon>Arthropoda</taxon>
        <taxon>Chelicerata</taxon>
        <taxon>Arachnida</taxon>
        <taxon>Acari</taxon>
        <taxon>Acariformes</taxon>
        <taxon>Trombidiformes</taxon>
        <taxon>Prostigmata</taxon>
        <taxon>Eupodina</taxon>
        <taxon>Eriophyoidea</taxon>
        <taxon>Phytoptidae</taxon>
        <taxon>Fragariocoptes</taxon>
    </lineage>
</organism>
<name>A0ABQ7SBQ3_9ACAR</name>
<evidence type="ECO:0000256" key="2">
    <source>
        <dbReference type="ARBA" id="ARBA00022705"/>
    </source>
</evidence>
<feature type="domain" description="AAA+ ATPase" evidence="6">
    <location>
        <begin position="114"/>
        <end position="240"/>
    </location>
</feature>
<dbReference type="CDD" id="cd00009">
    <property type="entry name" value="AAA"/>
    <property type="match status" value="1"/>
</dbReference>
<dbReference type="InterPro" id="IPR003593">
    <property type="entry name" value="AAA+_ATPase"/>
</dbReference>
<dbReference type="Gene3D" id="1.10.8.60">
    <property type="match status" value="1"/>
</dbReference>
<evidence type="ECO:0000256" key="3">
    <source>
        <dbReference type="ARBA" id="ARBA00022741"/>
    </source>
</evidence>
<comment type="similarity">
    <text evidence="1">Belongs to the activator 1 small subunits family.</text>
</comment>
<proteinExistence type="inferred from homology"/>
<evidence type="ECO:0000256" key="5">
    <source>
        <dbReference type="ARBA" id="ARBA00040745"/>
    </source>
</evidence>
<dbReference type="EMBL" id="JAIFTH010000072">
    <property type="protein sequence ID" value="KAG9510812.1"/>
    <property type="molecule type" value="Genomic_DNA"/>
</dbReference>
<dbReference type="SMART" id="SM00382">
    <property type="entry name" value="AAA"/>
    <property type="match status" value="1"/>
</dbReference>
<evidence type="ECO:0000259" key="6">
    <source>
        <dbReference type="SMART" id="SM00382"/>
    </source>
</evidence>
<dbReference type="Gene3D" id="3.40.50.300">
    <property type="entry name" value="P-loop containing nucleotide triphosphate hydrolases"/>
    <property type="match status" value="1"/>
</dbReference>
<dbReference type="InterPro" id="IPR047854">
    <property type="entry name" value="RFC_lid"/>
</dbReference>
<dbReference type="Gene3D" id="1.20.272.10">
    <property type="match status" value="1"/>
</dbReference>
<evidence type="ECO:0000256" key="4">
    <source>
        <dbReference type="ARBA" id="ARBA00022840"/>
    </source>
</evidence>
<keyword evidence="4" id="KW-0067">ATP-binding</keyword>
<dbReference type="Pfam" id="PF00004">
    <property type="entry name" value="AAA"/>
    <property type="match status" value="1"/>
</dbReference>
<keyword evidence="2" id="KW-0235">DNA replication</keyword>
<gene>
    <name evidence="7" type="primary">RFC2</name>
    <name evidence="7" type="ORF">GZH46_00629</name>
</gene>
<keyword evidence="8" id="KW-1185">Reference proteome</keyword>
<dbReference type="PANTHER" id="PTHR11669:SF5">
    <property type="entry name" value="REPLICATION FACTOR C SUBUNIT 2"/>
    <property type="match status" value="1"/>
</dbReference>
<dbReference type="InterPro" id="IPR050238">
    <property type="entry name" value="DNA_Rep/Repair_Clamp_Loader"/>
</dbReference>
<dbReference type="PANTHER" id="PTHR11669">
    <property type="entry name" value="REPLICATION FACTOR C / DNA POLYMERASE III GAMMA-TAU SUBUNIT"/>
    <property type="match status" value="1"/>
</dbReference>
<keyword evidence="3" id="KW-0547">Nucleotide-binding</keyword>
<dbReference type="InterPro" id="IPR027417">
    <property type="entry name" value="P-loop_NTPase"/>
</dbReference>
<comment type="caution">
    <text evidence="7">The sequence shown here is derived from an EMBL/GenBank/DDBJ whole genome shotgun (WGS) entry which is preliminary data.</text>
</comment>
<dbReference type="CDD" id="cd18140">
    <property type="entry name" value="HLD_clamp_RFC"/>
    <property type="match status" value="1"/>
</dbReference>
<evidence type="ECO:0000256" key="1">
    <source>
        <dbReference type="ARBA" id="ARBA00005378"/>
    </source>
</evidence>
<dbReference type="Proteomes" id="UP000825002">
    <property type="component" value="Unassembled WGS sequence"/>
</dbReference>
<sequence length="405" mass="45628">MAPGWWLTARVARRKPSVLIWLFAAARRRRSAAQTRANPFSLHEQERVAGLSLKSDPTAHAASQPKNFRIFLFPPTRPVRSSHRQDIPKWHEFKDIIGNKEAISRLEVFSREGNLPNIILSGPPGCGKTTTMLCLARKILGDQMKDAVLELNASNDRGLEVVRNKIKMFAQTKVTLPAGKQKLIILDEADSMTEGAQQALRRIIELYSKTTRFAFACNTFDKMIEPIQSRCAVVRFTRIPDNEIRSKIIEICKMMGVKYDGSGIDALLHTAQGDMRQAINNLQSTYDGFGEVTSDNVFKVCDEPPPIMIKDIINHCLQGKLREAEESLVLLYKRGYCSEDLISSIFRVVKAYKTEEGMTERVKLDYLKSVGTCHIRIVQGVNSLLQLKSLIVSLCQKGQNYNSSK</sequence>